<organism evidence="2 3">
    <name type="scientific">Streptomyces spongiicola</name>
    <dbReference type="NCBI Taxonomy" id="1690221"/>
    <lineage>
        <taxon>Bacteria</taxon>
        <taxon>Bacillati</taxon>
        <taxon>Actinomycetota</taxon>
        <taxon>Actinomycetes</taxon>
        <taxon>Kitasatosporales</taxon>
        <taxon>Streptomycetaceae</taxon>
        <taxon>Streptomyces</taxon>
    </lineage>
</organism>
<dbReference type="RefSeq" id="WP_109293541.1">
    <property type="nucleotide sequence ID" value="NZ_CP029254.1"/>
</dbReference>
<evidence type="ECO:0000256" key="1">
    <source>
        <dbReference type="SAM" id="MobiDB-lite"/>
    </source>
</evidence>
<feature type="region of interest" description="Disordered" evidence="1">
    <location>
        <begin position="161"/>
        <end position="188"/>
    </location>
</feature>
<dbReference type="EMBL" id="CP029254">
    <property type="protein sequence ID" value="AWK08552.1"/>
    <property type="molecule type" value="Genomic_DNA"/>
</dbReference>
<sequence length="188" mass="19490">MAPVGITRRVLFPSGDARPGGNDLGSEAACIRQALVGSLVQVSEMAAFGLAEICRALDDHAPAILHLAAHSSFGGIHLAQDGSDLCIAYTDLCAQIARARFPPRLAVLNVCDSAPLAAEMSKTVTAAIGWSHALDDGQAQVFTRQLYRSLAERRSVGDSCEDAEAALSGPHPGCPPPVPHGDTGGRAL</sequence>
<evidence type="ECO:0000313" key="2">
    <source>
        <dbReference type="EMBL" id="AWK08552.1"/>
    </source>
</evidence>
<gene>
    <name evidence="2" type="ORF">DDQ41_05970</name>
</gene>
<evidence type="ECO:0008006" key="4">
    <source>
        <dbReference type="Google" id="ProtNLM"/>
    </source>
</evidence>
<reference evidence="2 3" key="1">
    <citation type="submission" date="2018-05" db="EMBL/GenBank/DDBJ databases">
        <title>Complete genome sequence of the Type Strain of Streptomyces spongiicola HNM0071, the producer of staurosporine.</title>
        <authorList>
            <person name="Zhou S."/>
            <person name="Huang X."/>
        </authorList>
    </citation>
    <scope>NUCLEOTIDE SEQUENCE [LARGE SCALE GENOMIC DNA]</scope>
    <source>
        <strain evidence="2 3">HNM0071</strain>
    </source>
</reference>
<proteinExistence type="predicted"/>
<evidence type="ECO:0000313" key="3">
    <source>
        <dbReference type="Proteomes" id="UP000245051"/>
    </source>
</evidence>
<name>A0ABM6V447_9ACTN</name>
<protein>
    <recommendedName>
        <fullName evidence="4">CHAT domain-containing protein</fullName>
    </recommendedName>
</protein>
<accession>A0ABM6V447</accession>
<keyword evidence="3" id="KW-1185">Reference proteome</keyword>
<dbReference type="Proteomes" id="UP000245051">
    <property type="component" value="Chromosome"/>
</dbReference>